<keyword evidence="3" id="KW-0507">mRNA processing</keyword>
<evidence type="ECO:0000256" key="5">
    <source>
        <dbReference type="ARBA" id="ARBA00022884"/>
    </source>
</evidence>
<dbReference type="PANTHER" id="PTHR23003:SF62">
    <property type="entry name" value="SERINE_ARGININE (SR)-TYPE SHUTTLING MRNA BINDING PROTEIN NPL3"/>
    <property type="match status" value="1"/>
</dbReference>
<evidence type="ECO:0000256" key="7">
    <source>
        <dbReference type="ARBA" id="ARBA00023242"/>
    </source>
</evidence>
<dbReference type="Proteomes" id="UP001175271">
    <property type="component" value="Unassembled WGS sequence"/>
</dbReference>
<name>A0AA39I2U6_9BILA</name>
<dbReference type="GO" id="GO:0005737">
    <property type="term" value="C:cytoplasm"/>
    <property type="evidence" value="ECO:0007669"/>
    <property type="project" value="TreeGrafter"/>
</dbReference>
<reference evidence="11" key="1">
    <citation type="submission" date="2023-06" db="EMBL/GenBank/DDBJ databases">
        <title>Genomic analysis of the entomopathogenic nematode Steinernema hermaphroditum.</title>
        <authorList>
            <person name="Schwarz E.M."/>
            <person name="Heppert J.K."/>
            <person name="Baniya A."/>
            <person name="Schwartz H.T."/>
            <person name="Tan C.-H."/>
            <person name="Antoshechkin I."/>
            <person name="Sternberg P.W."/>
            <person name="Goodrich-Blair H."/>
            <person name="Dillman A.R."/>
        </authorList>
    </citation>
    <scope>NUCLEOTIDE SEQUENCE</scope>
    <source>
        <strain evidence="11">PS9179</strain>
        <tissue evidence="11">Whole animal</tissue>
    </source>
</reference>
<evidence type="ECO:0000256" key="2">
    <source>
        <dbReference type="ARBA" id="ARBA00010269"/>
    </source>
</evidence>
<comment type="caution">
    <text evidence="11">The sequence shown here is derived from an EMBL/GenBank/DDBJ whole genome shotgun (WGS) entry which is preliminary data.</text>
</comment>
<evidence type="ECO:0000256" key="6">
    <source>
        <dbReference type="ARBA" id="ARBA00023187"/>
    </source>
</evidence>
<dbReference type="Gene3D" id="3.30.70.330">
    <property type="match status" value="2"/>
</dbReference>
<dbReference type="PROSITE" id="PS50102">
    <property type="entry name" value="RRM"/>
    <property type="match status" value="2"/>
</dbReference>
<feature type="region of interest" description="Disordered" evidence="9">
    <location>
        <begin position="79"/>
        <end position="110"/>
    </location>
</feature>
<feature type="region of interest" description="Disordered" evidence="9">
    <location>
        <begin position="263"/>
        <end position="286"/>
    </location>
</feature>
<feature type="domain" description="RRM" evidence="10">
    <location>
        <begin position="6"/>
        <end position="80"/>
    </location>
</feature>
<dbReference type="InterPro" id="IPR050374">
    <property type="entry name" value="RRT5_SRSF_SR"/>
</dbReference>
<dbReference type="SMART" id="SM00360">
    <property type="entry name" value="RRM"/>
    <property type="match status" value="2"/>
</dbReference>
<evidence type="ECO:0000256" key="1">
    <source>
        <dbReference type="ARBA" id="ARBA00004123"/>
    </source>
</evidence>
<evidence type="ECO:0000313" key="11">
    <source>
        <dbReference type="EMBL" id="KAK0416812.1"/>
    </source>
</evidence>
<sequence length="286" mass="32608">MGSRDCRVYVGNLPPDVRTKDVEDLFVKYGKIMFVDLKNRKGPPFAFVEYDDPRDAEDAVRSRDGYDFDGYRLRVEFPRGAGPRGPGGRPLYDDRGYRYGGRGSRGSDRQRRTNYRVHVSGLPSSGSWQDLKDHMREAGDVCYADVFRDGTGIVEYVRSEDMKYAIRKLDDTKFKSHEGETSYVRVREADDPFAQSFSFAQPFAFVNDSTNHCSVTLAFDRFPWLGDLEACVETGQDWDERRRGMRTHARGLLVDEEERGAPIKLRSLSERSPTAFGDSSARSEDT</sequence>
<keyword evidence="6" id="KW-0508">mRNA splicing</keyword>
<dbReference type="PANTHER" id="PTHR23003">
    <property type="entry name" value="RNA RECOGNITION MOTIF RRM DOMAIN CONTAINING PROTEIN"/>
    <property type="match status" value="1"/>
</dbReference>
<dbReference type="InterPro" id="IPR000504">
    <property type="entry name" value="RRM_dom"/>
</dbReference>
<dbReference type="CDD" id="cd12601">
    <property type="entry name" value="RRM2_SRSF1_like"/>
    <property type="match status" value="1"/>
</dbReference>
<dbReference type="Pfam" id="PF00076">
    <property type="entry name" value="RRM_1"/>
    <property type="match status" value="2"/>
</dbReference>
<dbReference type="InterPro" id="IPR012677">
    <property type="entry name" value="Nucleotide-bd_a/b_plait_sf"/>
</dbReference>
<accession>A0AA39I2U6</accession>
<comment type="similarity">
    <text evidence="2">Belongs to the splicing factor SR family.</text>
</comment>
<evidence type="ECO:0000259" key="10">
    <source>
        <dbReference type="PROSITE" id="PS50102"/>
    </source>
</evidence>
<protein>
    <recommendedName>
        <fullName evidence="10">RRM domain-containing protein</fullName>
    </recommendedName>
</protein>
<dbReference type="InterPro" id="IPR035979">
    <property type="entry name" value="RBD_domain_sf"/>
</dbReference>
<organism evidence="11 12">
    <name type="scientific">Steinernema hermaphroditum</name>
    <dbReference type="NCBI Taxonomy" id="289476"/>
    <lineage>
        <taxon>Eukaryota</taxon>
        <taxon>Metazoa</taxon>
        <taxon>Ecdysozoa</taxon>
        <taxon>Nematoda</taxon>
        <taxon>Chromadorea</taxon>
        <taxon>Rhabditida</taxon>
        <taxon>Tylenchina</taxon>
        <taxon>Panagrolaimomorpha</taxon>
        <taxon>Strongyloidoidea</taxon>
        <taxon>Steinernematidae</taxon>
        <taxon>Steinernema</taxon>
    </lineage>
</organism>
<dbReference type="AlphaFoldDB" id="A0AA39I2U6"/>
<dbReference type="GO" id="GO:0005634">
    <property type="term" value="C:nucleus"/>
    <property type="evidence" value="ECO:0007669"/>
    <property type="project" value="UniProtKB-SubCell"/>
</dbReference>
<evidence type="ECO:0000256" key="4">
    <source>
        <dbReference type="ARBA" id="ARBA00022737"/>
    </source>
</evidence>
<proteinExistence type="inferred from homology"/>
<comment type="subcellular location">
    <subcellularLocation>
        <location evidence="1">Nucleus</location>
    </subcellularLocation>
</comment>
<evidence type="ECO:0000256" key="3">
    <source>
        <dbReference type="ARBA" id="ARBA00022664"/>
    </source>
</evidence>
<dbReference type="SUPFAM" id="SSF54928">
    <property type="entry name" value="RNA-binding domain, RBD"/>
    <property type="match status" value="1"/>
</dbReference>
<evidence type="ECO:0000256" key="8">
    <source>
        <dbReference type="PROSITE-ProRule" id="PRU00176"/>
    </source>
</evidence>
<feature type="domain" description="RRM" evidence="10">
    <location>
        <begin position="115"/>
        <end position="191"/>
    </location>
</feature>
<evidence type="ECO:0000256" key="9">
    <source>
        <dbReference type="SAM" id="MobiDB-lite"/>
    </source>
</evidence>
<keyword evidence="12" id="KW-1185">Reference proteome</keyword>
<keyword evidence="5 8" id="KW-0694">RNA-binding</keyword>
<gene>
    <name evidence="11" type="ORF">QR680_012697</name>
</gene>
<evidence type="ECO:0000313" key="12">
    <source>
        <dbReference type="Proteomes" id="UP001175271"/>
    </source>
</evidence>
<dbReference type="GO" id="GO:0006397">
    <property type="term" value="P:mRNA processing"/>
    <property type="evidence" value="ECO:0007669"/>
    <property type="project" value="UniProtKB-KW"/>
</dbReference>
<dbReference type="GO" id="GO:0003729">
    <property type="term" value="F:mRNA binding"/>
    <property type="evidence" value="ECO:0007669"/>
    <property type="project" value="TreeGrafter"/>
</dbReference>
<keyword evidence="4" id="KW-0677">Repeat</keyword>
<keyword evidence="7" id="KW-0539">Nucleus</keyword>
<dbReference type="GO" id="GO:0008380">
    <property type="term" value="P:RNA splicing"/>
    <property type="evidence" value="ECO:0007669"/>
    <property type="project" value="UniProtKB-KW"/>
</dbReference>
<dbReference type="FunFam" id="3.30.70.330:FF:000053">
    <property type="entry name" value="Serine/arginine-rich splicing factor 1"/>
    <property type="match status" value="1"/>
</dbReference>
<dbReference type="EMBL" id="JAUCMV010000002">
    <property type="protein sequence ID" value="KAK0416812.1"/>
    <property type="molecule type" value="Genomic_DNA"/>
</dbReference>